<dbReference type="EMBL" id="CVRI01000047">
    <property type="protein sequence ID" value="CRK98025.1"/>
    <property type="molecule type" value="Genomic_DNA"/>
</dbReference>
<dbReference type="GO" id="GO:0005789">
    <property type="term" value="C:endoplasmic reticulum membrane"/>
    <property type="evidence" value="ECO:0007669"/>
    <property type="project" value="TreeGrafter"/>
</dbReference>
<dbReference type="AlphaFoldDB" id="A0A1J1IHU3"/>
<evidence type="ECO:0000259" key="1">
    <source>
        <dbReference type="Pfam" id="PF00561"/>
    </source>
</evidence>
<dbReference type="GO" id="GO:0047372">
    <property type="term" value="F:monoacylglycerol lipase activity"/>
    <property type="evidence" value="ECO:0007669"/>
    <property type="project" value="TreeGrafter"/>
</dbReference>
<dbReference type="OrthoDB" id="10249433at2759"/>
<protein>
    <submittedName>
        <fullName evidence="2">CLUMA_CG011394, isoform A</fullName>
    </submittedName>
</protein>
<name>A0A1J1IHU3_9DIPT</name>
<dbReference type="SUPFAM" id="SSF53474">
    <property type="entry name" value="alpha/beta-Hydrolases"/>
    <property type="match status" value="1"/>
</dbReference>
<organism evidence="2 3">
    <name type="scientific">Clunio marinus</name>
    <dbReference type="NCBI Taxonomy" id="568069"/>
    <lineage>
        <taxon>Eukaryota</taxon>
        <taxon>Metazoa</taxon>
        <taxon>Ecdysozoa</taxon>
        <taxon>Arthropoda</taxon>
        <taxon>Hexapoda</taxon>
        <taxon>Insecta</taxon>
        <taxon>Pterygota</taxon>
        <taxon>Neoptera</taxon>
        <taxon>Endopterygota</taxon>
        <taxon>Diptera</taxon>
        <taxon>Nematocera</taxon>
        <taxon>Chironomoidea</taxon>
        <taxon>Chironomidae</taxon>
        <taxon>Clunio</taxon>
    </lineage>
</organism>
<dbReference type="InterPro" id="IPR029058">
    <property type="entry name" value="AB_hydrolase_fold"/>
</dbReference>
<dbReference type="STRING" id="568069.A0A1J1IHU3"/>
<dbReference type="PANTHER" id="PTHR12277:SF194">
    <property type="entry name" value="FI04476P"/>
    <property type="match status" value="1"/>
</dbReference>
<dbReference type="Pfam" id="PF00561">
    <property type="entry name" value="Abhydrolase_1"/>
    <property type="match status" value="1"/>
</dbReference>
<accession>A0A1J1IHU3</accession>
<dbReference type="InterPro" id="IPR000073">
    <property type="entry name" value="AB_hydrolase_1"/>
</dbReference>
<keyword evidence="3" id="KW-1185">Reference proteome</keyword>
<dbReference type="PANTHER" id="PTHR12277">
    <property type="entry name" value="ALPHA/BETA HYDROLASE DOMAIN-CONTAINING PROTEIN"/>
    <property type="match status" value="1"/>
</dbReference>
<dbReference type="Gene3D" id="3.40.50.1820">
    <property type="entry name" value="alpha/beta hydrolase"/>
    <property type="match status" value="1"/>
</dbReference>
<feature type="domain" description="AB hydrolase-1" evidence="1">
    <location>
        <begin position="28"/>
        <end position="124"/>
    </location>
</feature>
<proteinExistence type="predicted"/>
<dbReference type="GO" id="GO:0006660">
    <property type="term" value="P:phosphatidylserine catabolic process"/>
    <property type="evidence" value="ECO:0007669"/>
    <property type="project" value="TreeGrafter"/>
</dbReference>
<gene>
    <name evidence="2" type="ORF">CLUMA_CG011394</name>
</gene>
<evidence type="ECO:0000313" key="3">
    <source>
        <dbReference type="Proteomes" id="UP000183832"/>
    </source>
</evidence>
<dbReference type="GO" id="GO:0004622">
    <property type="term" value="F:phosphatidylcholine lysophospholipase activity"/>
    <property type="evidence" value="ECO:0007669"/>
    <property type="project" value="TreeGrafter"/>
</dbReference>
<evidence type="ECO:0000313" key="2">
    <source>
        <dbReference type="EMBL" id="CRK98025.1"/>
    </source>
</evidence>
<dbReference type="GO" id="GO:0052651">
    <property type="term" value="P:monoacylglycerol catabolic process"/>
    <property type="evidence" value="ECO:0007669"/>
    <property type="project" value="TreeGrafter"/>
</dbReference>
<reference evidence="2 3" key="1">
    <citation type="submission" date="2015-04" db="EMBL/GenBank/DDBJ databases">
        <authorList>
            <person name="Syromyatnikov M.Y."/>
            <person name="Popov V.N."/>
        </authorList>
    </citation>
    <scope>NUCLEOTIDE SEQUENCE [LARGE SCALE GENOMIC DNA]</scope>
</reference>
<sequence length="256" mass="29914">MIHSSFDVNNERDKNDLFEEILRKTKDPIVLYLHGNTGSRANGHRVDLYKILRRLGCHVIAFDYRGFADSSDESPTEKGCVNDALAMYQYIKNLTTTSPVFVYGHSLGTGISLHMASIVNKSNIDNPKGVILEAPFNNMRDEVIKHPFSWLFRNLPWFETTILKPIYENGFRFESDQRISEFRSPVMILHAENDRVIPYELGYKLYRTALETRGKSWGPAEFHRFEEKYGHKFIVRSKNFPSTIDQFIRRYKNETY</sequence>
<dbReference type="Proteomes" id="UP000183832">
    <property type="component" value="Unassembled WGS sequence"/>
</dbReference>